<evidence type="ECO:0000256" key="8">
    <source>
        <dbReference type="ARBA" id="ARBA00023069"/>
    </source>
</evidence>
<evidence type="ECO:0000256" key="17">
    <source>
        <dbReference type="ARBA" id="ARBA00078653"/>
    </source>
</evidence>
<sequence length="345" mass="40295">MAESWNSIRQRIQEYCAGLSLISNGYLLVLIKYKSPPQLGYYKYLMMYIAIFEILYSAVDYFAKPIILSYKSIYIVFIDVKNSIFCRDFNVFLNDFFCGLFGFSMAIFGINFIYRYAVTNSVIFKKYFSNRFICGWFSIPVFYCLLWMLTTHSTLGPWDQFTEFIREPVHQKFKINVDDIVYIGAYYFPLDENGNQYLNYYTLFGMLILTLMTTSSMFCVFWFGQKCYCQIHELAHVVNSKTTKRLQRQLLNALVVQTLIPVVLMYIPITFLFSAPYFEQSFEFGSCCINITVAVYPAIDAFPTLFIIAKYRNVTLSFFKNVRKSFATKFLSLQLSNIASSGNQI</sequence>
<dbReference type="Proteomes" id="UP000494206">
    <property type="component" value="Unassembled WGS sequence"/>
</dbReference>
<feature type="transmembrane region" description="Helical" evidence="19">
    <location>
        <begin position="45"/>
        <end position="63"/>
    </location>
</feature>
<dbReference type="SUPFAM" id="SSF81321">
    <property type="entry name" value="Family A G protein-coupled receptor-like"/>
    <property type="match status" value="1"/>
</dbReference>
<accession>A0A8S1E917</accession>
<comment type="subunit">
    <text evidence="15">Interacts with odr-4.</text>
</comment>
<dbReference type="GO" id="GO:0060170">
    <property type="term" value="C:ciliary membrane"/>
    <property type="evidence" value="ECO:0007669"/>
    <property type="project" value="UniProtKB-SubCell"/>
</dbReference>
<keyword evidence="21" id="KW-1185">Reference proteome</keyword>
<gene>
    <name evidence="20" type="ORF">CBOVIS_LOCUS1622</name>
</gene>
<keyword evidence="6" id="KW-0552">Olfaction</keyword>
<evidence type="ECO:0000256" key="10">
    <source>
        <dbReference type="ARBA" id="ARBA00023170"/>
    </source>
</evidence>
<dbReference type="InterPro" id="IPR019428">
    <property type="entry name" value="7TM_GPCR_serpentine_rcpt_Str"/>
</dbReference>
<feature type="transmembrane region" description="Helical" evidence="19">
    <location>
        <begin position="200"/>
        <end position="223"/>
    </location>
</feature>
<evidence type="ECO:0000256" key="3">
    <source>
        <dbReference type="ARBA" id="ARBA00022500"/>
    </source>
</evidence>
<comment type="similarity">
    <text evidence="14">Belongs to the nematode receptor-like protein str family.</text>
</comment>
<keyword evidence="10" id="KW-0675">Receptor</keyword>
<feature type="transmembrane region" description="Helical" evidence="19">
    <location>
        <begin position="91"/>
        <end position="116"/>
    </location>
</feature>
<comment type="subcellular location">
    <subcellularLocation>
        <location evidence="1">Cell projection</location>
        <location evidence="1">Cilium membrane</location>
        <topology evidence="1">Multi-pass membrane protein</topology>
    </subcellularLocation>
</comment>
<dbReference type="PANTHER" id="PTHR22943:SF248">
    <property type="entry name" value="SEVEN TM RECEPTOR"/>
    <property type="match status" value="1"/>
</dbReference>
<keyword evidence="4" id="KW-0716">Sensory transduction</keyword>
<dbReference type="AlphaFoldDB" id="A0A8S1E917"/>
<organism evidence="20 21">
    <name type="scientific">Caenorhabditis bovis</name>
    <dbReference type="NCBI Taxonomy" id="2654633"/>
    <lineage>
        <taxon>Eukaryota</taxon>
        <taxon>Metazoa</taxon>
        <taxon>Ecdysozoa</taxon>
        <taxon>Nematoda</taxon>
        <taxon>Chromadorea</taxon>
        <taxon>Rhabditida</taxon>
        <taxon>Rhabditina</taxon>
        <taxon>Rhabditomorpha</taxon>
        <taxon>Rhabditoidea</taxon>
        <taxon>Rhabditidae</taxon>
        <taxon>Peloderinae</taxon>
        <taxon>Caenorhabditis</taxon>
    </lineage>
</organism>
<name>A0A8S1E917_9PELO</name>
<dbReference type="Pfam" id="PF10326">
    <property type="entry name" value="7TM_GPCR_Str"/>
    <property type="match status" value="1"/>
</dbReference>
<keyword evidence="8" id="KW-0969">Cilium</keyword>
<evidence type="ECO:0000256" key="11">
    <source>
        <dbReference type="ARBA" id="ARBA00023180"/>
    </source>
</evidence>
<protein>
    <recommendedName>
        <fullName evidence="16">Serpentine receptor class r-10</fullName>
    </recommendedName>
    <alternativeName>
        <fullName evidence="17">Odorant response abnormal protein 10</fullName>
    </alternativeName>
    <alternativeName>
        <fullName evidence="18">Olfactory receptor 10</fullName>
    </alternativeName>
</protein>
<evidence type="ECO:0000256" key="15">
    <source>
        <dbReference type="ARBA" id="ARBA00064300"/>
    </source>
</evidence>
<evidence type="ECO:0000313" key="20">
    <source>
        <dbReference type="EMBL" id="CAB3398340.1"/>
    </source>
</evidence>
<reference evidence="20 21" key="1">
    <citation type="submission" date="2020-04" db="EMBL/GenBank/DDBJ databases">
        <authorList>
            <person name="Laetsch R D."/>
            <person name="Stevens L."/>
            <person name="Kumar S."/>
            <person name="Blaxter L. M."/>
        </authorList>
    </citation>
    <scope>NUCLEOTIDE SEQUENCE [LARGE SCALE GENOMIC DNA]</scope>
</reference>
<evidence type="ECO:0000256" key="13">
    <source>
        <dbReference type="ARBA" id="ARBA00054965"/>
    </source>
</evidence>
<dbReference type="OrthoDB" id="5816683at2759"/>
<evidence type="ECO:0000256" key="19">
    <source>
        <dbReference type="SAM" id="Phobius"/>
    </source>
</evidence>
<dbReference type="GO" id="GO:0038022">
    <property type="term" value="F:G protein-coupled olfactory receptor activity"/>
    <property type="evidence" value="ECO:0007669"/>
    <property type="project" value="TreeGrafter"/>
</dbReference>
<dbReference type="EMBL" id="CADEPM010000001">
    <property type="protein sequence ID" value="CAB3398340.1"/>
    <property type="molecule type" value="Genomic_DNA"/>
</dbReference>
<keyword evidence="5 19" id="KW-0812">Transmembrane</keyword>
<evidence type="ECO:0000256" key="12">
    <source>
        <dbReference type="ARBA" id="ARBA00023273"/>
    </source>
</evidence>
<dbReference type="FunFam" id="1.20.1070.10:FF:000128">
    <property type="entry name" value="Seven TM Receptor"/>
    <property type="match status" value="1"/>
</dbReference>
<proteinExistence type="inferred from homology"/>
<keyword evidence="2" id="KW-1003">Cell membrane</keyword>
<evidence type="ECO:0000313" key="21">
    <source>
        <dbReference type="Proteomes" id="UP000494206"/>
    </source>
</evidence>
<comment type="function">
    <text evidence="13">An odorant receptor which affects chemotaxis to the volatile odorant diacetyl. Specifies AWA neuronal cell fate via the odr-7 pathway.</text>
</comment>
<keyword evidence="11" id="KW-0325">Glycoprotein</keyword>
<evidence type="ECO:0000256" key="4">
    <source>
        <dbReference type="ARBA" id="ARBA00022606"/>
    </source>
</evidence>
<feature type="transmembrane region" description="Helical" evidence="19">
    <location>
        <begin position="250"/>
        <end position="269"/>
    </location>
</feature>
<evidence type="ECO:0000256" key="18">
    <source>
        <dbReference type="ARBA" id="ARBA00082489"/>
    </source>
</evidence>
<evidence type="ECO:0000256" key="14">
    <source>
        <dbReference type="ARBA" id="ARBA00061678"/>
    </source>
</evidence>
<evidence type="ECO:0000256" key="9">
    <source>
        <dbReference type="ARBA" id="ARBA00023136"/>
    </source>
</evidence>
<evidence type="ECO:0000256" key="16">
    <source>
        <dbReference type="ARBA" id="ARBA00067967"/>
    </source>
</evidence>
<keyword evidence="9 19" id="KW-0472">Membrane</keyword>
<feature type="transmembrane region" description="Helical" evidence="19">
    <location>
        <begin position="128"/>
        <end position="149"/>
    </location>
</feature>
<evidence type="ECO:0000256" key="5">
    <source>
        <dbReference type="ARBA" id="ARBA00022692"/>
    </source>
</evidence>
<evidence type="ECO:0000256" key="2">
    <source>
        <dbReference type="ARBA" id="ARBA00022475"/>
    </source>
</evidence>
<evidence type="ECO:0000256" key="1">
    <source>
        <dbReference type="ARBA" id="ARBA00004272"/>
    </source>
</evidence>
<dbReference type="GO" id="GO:0006935">
    <property type="term" value="P:chemotaxis"/>
    <property type="evidence" value="ECO:0007669"/>
    <property type="project" value="UniProtKB-KW"/>
</dbReference>
<dbReference type="GO" id="GO:0042048">
    <property type="term" value="P:olfactory behavior"/>
    <property type="evidence" value="ECO:0007669"/>
    <property type="project" value="TreeGrafter"/>
</dbReference>
<evidence type="ECO:0000256" key="7">
    <source>
        <dbReference type="ARBA" id="ARBA00022989"/>
    </source>
</evidence>
<feature type="transmembrane region" description="Helical" evidence="19">
    <location>
        <begin position="289"/>
        <end position="309"/>
    </location>
</feature>
<keyword evidence="3" id="KW-0145">Chemotaxis</keyword>
<comment type="caution">
    <text evidence="20">The sequence shown here is derived from an EMBL/GenBank/DDBJ whole genome shotgun (WGS) entry which is preliminary data.</text>
</comment>
<evidence type="ECO:0000256" key="6">
    <source>
        <dbReference type="ARBA" id="ARBA00022725"/>
    </source>
</evidence>
<keyword evidence="7 19" id="KW-1133">Transmembrane helix</keyword>
<keyword evidence="12" id="KW-0966">Cell projection</keyword>
<dbReference type="PANTHER" id="PTHR22943">
    <property type="entry name" value="7-TRANSMEMBRANE DOMAIN RECEPTOR C.ELEGANS"/>
    <property type="match status" value="1"/>
</dbReference>